<protein>
    <submittedName>
        <fullName evidence="2">Uncharacterized protein</fullName>
    </submittedName>
</protein>
<dbReference type="Proteomes" id="UP000887578">
    <property type="component" value="Unplaced"/>
</dbReference>
<proteinExistence type="predicted"/>
<sequence>MQRNLIRKLGIRHAVEKLGLPLHEGVPVDTFRGASFFRTMEFMVGFAVIGFLASRHGQIIRRQIVQKRAADAAGKKP</sequence>
<accession>A0A914PD94</accession>
<keyword evidence="1" id="KW-1185">Reference proteome</keyword>
<evidence type="ECO:0000313" key="2">
    <source>
        <dbReference type="WBParaSite" id="PDA_v2.g16133.t1"/>
    </source>
</evidence>
<name>A0A914PD94_9BILA</name>
<dbReference type="AlphaFoldDB" id="A0A914PD94"/>
<reference evidence="2" key="1">
    <citation type="submission" date="2022-11" db="UniProtKB">
        <authorList>
            <consortium name="WormBaseParasite"/>
        </authorList>
    </citation>
    <scope>IDENTIFICATION</scope>
</reference>
<dbReference type="WBParaSite" id="PDA_v2.g16133.t1">
    <property type="protein sequence ID" value="PDA_v2.g16133.t1"/>
    <property type="gene ID" value="PDA_v2.g16133"/>
</dbReference>
<organism evidence="1 2">
    <name type="scientific">Panagrolaimus davidi</name>
    <dbReference type="NCBI Taxonomy" id="227884"/>
    <lineage>
        <taxon>Eukaryota</taxon>
        <taxon>Metazoa</taxon>
        <taxon>Ecdysozoa</taxon>
        <taxon>Nematoda</taxon>
        <taxon>Chromadorea</taxon>
        <taxon>Rhabditida</taxon>
        <taxon>Tylenchina</taxon>
        <taxon>Panagrolaimomorpha</taxon>
        <taxon>Panagrolaimoidea</taxon>
        <taxon>Panagrolaimidae</taxon>
        <taxon>Panagrolaimus</taxon>
    </lineage>
</organism>
<evidence type="ECO:0000313" key="1">
    <source>
        <dbReference type="Proteomes" id="UP000887578"/>
    </source>
</evidence>